<evidence type="ECO:0000256" key="5">
    <source>
        <dbReference type="ARBA" id="ARBA00022781"/>
    </source>
</evidence>
<keyword evidence="3 13" id="KW-0138">CF(0)</keyword>
<evidence type="ECO:0000313" key="18">
    <source>
        <dbReference type="Proteomes" id="UP000199206"/>
    </source>
</evidence>
<evidence type="ECO:0000256" key="2">
    <source>
        <dbReference type="ARBA" id="ARBA00022448"/>
    </source>
</evidence>
<keyword evidence="9 13" id="KW-0066">ATP synthesis</keyword>
<evidence type="ECO:0000313" key="17">
    <source>
        <dbReference type="EMBL" id="SEM48413.1"/>
    </source>
</evidence>
<comment type="similarity">
    <text evidence="1 13 14">Belongs to the ATPase B chain family.</text>
</comment>
<name>A0A1H7YR27_9SPHN</name>
<evidence type="ECO:0000256" key="6">
    <source>
        <dbReference type="ARBA" id="ARBA00022989"/>
    </source>
</evidence>
<comment type="function">
    <text evidence="11">Component of the F(0) channel, it forms part of the peripheral stalk, linking F(1) to F(0). The b'-subunit is a diverged and duplicated form of b found in plants and photosynthetic bacteria.</text>
</comment>
<keyword evidence="4 13" id="KW-0812">Transmembrane</keyword>
<keyword evidence="6 13" id="KW-1133">Transmembrane helix</keyword>
<keyword evidence="18" id="KW-1185">Reference proteome</keyword>
<dbReference type="InterPro" id="IPR050059">
    <property type="entry name" value="ATP_synthase_B_chain"/>
</dbReference>
<keyword evidence="5 13" id="KW-0375">Hydrogen ion transport</keyword>
<evidence type="ECO:0000256" key="12">
    <source>
        <dbReference type="ARBA" id="ARBA00037847"/>
    </source>
</evidence>
<accession>A0A1H7YR27</accession>
<keyword evidence="13" id="KW-1003">Cell membrane</keyword>
<dbReference type="STRING" id="1166340.SAMN05192583_0364"/>
<evidence type="ECO:0000256" key="11">
    <source>
        <dbReference type="ARBA" id="ARBA00025614"/>
    </source>
</evidence>
<dbReference type="Pfam" id="PF00430">
    <property type="entry name" value="ATP-synt_B"/>
    <property type="match status" value="1"/>
</dbReference>
<comment type="subcellular location">
    <subcellularLocation>
        <location evidence="13">Cell membrane</location>
        <topology evidence="13">Single-pass membrane protein</topology>
    </subcellularLocation>
    <subcellularLocation>
        <location evidence="12">Endomembrane system</location>
        <topology evidence="12">Single-pass membrane protein</topology>
    </subcellularLocation>
</comment>
<feature type="region of interest" description="Disordered" evidence="16">
    <location>
        <begin position="22"/>
        <end position="50"/>
    </location>
</feature>
<comment type="subunit">
    <text evidence="13">F-type ATPases have 2 components, F(1) - the catalytic core - and F(0) - the membrane proton channel. F(1) has five subunits: alpha(3), beta(3), gamma(1), delta(1), epsilon(1). F(0) has three main subunits: a(1), b(2) and c(10-14). The alpha and beta chains form an alternating ring which encloses part of the gamma chain. F(1) is attached to F(0) by a central stalk formed by the gamma and epsilon chains, while a peripheral stalk is formed by the delta and b chains.</text>
</comment>
<keyword evidence="8 13" id="KW-0472">Membrane</keyword>
<dbReference type="PANTHER" id="PTHR33445">
    <property type="entry name" value="ATP SYNTHASE SUBUNIT B', CHLOROPLASTIC"/>
    <property type="match status" value="1"/>
</dbReference>
<dbReference type="GO" id="GO:0045259">
    <property type="term" value="C:proton-transporting ATP synthase complex"/>
    <property type="evidence" value="ECO:0007669"/>
    <property type="project" value="UniProtKB-KW"/>
</dbReference>
<comment type="function">
    <text evidence="10 13">F(1)F(0) ATP synthase produces ATP from ADP in the presence of a proton or sodium gradient. F-type ATPases consist of two structural domains, F(1) containing the extramembraneous catalytic core and F(0) containing the membrane proton channel, linked together by a central stalk and a peripheral stalk. During catalysis, ATP synthesis in the catalytic domain of F(1) is coupled via a rotary mechanism of the central stalk subunits to proton translocation.</text>
</comment>
<reference evidence="18" key="1">
    <citation type="submission" date="2016-10" db="EMBL/GenBank/DDBJ databases">
        <authorList>
            <person name="Varghese N."/>
            <person name="Submissions S."/>
        </authorList>
    </citation>
    <scope>NUCLEOTIDE SEQUENCE [LARGE SCALE GENOMIC DNA]</scope>
    <source>
        <strain evidence="18">S6-262</strain>
    </source>
</reference>
<dbReference type="Proteomes" id="UP000199206">
    <property type="component" value="Unassembled WGS sequence"/>
</dbReference>
<keyword evidence="7 13" id="KW-0406">Ion transport</keyword>
<evidence type="ECO:0000256" key="13">
    <source>
        <dbReference type="HAMAP-Rule" id="MF_01398"/>
    </source>
</evidence>
<evidence type="ECO:0000256" key="8">
    <source>
        <dbReference type="ARBA" id="ARBA00023136"/>
    </source>
</evidence>
<dbReference type="RefSeq" id="WP_093663746.1">
    <property type="nucleotide sequence ID" value="NZ_FOCF01000001.1"/>
</dbReference>
<dbReference type="EMBL" id="FOCF01000001">
    <property type="protein sequence ID" value="SEM48413.1"/>
    <property type="molecule type" value="Genomic_DNA"/>
</dbReference>
<evidence type="ECO:0000256" key="4">
    <source>
        <dbReference type="ARBA" id="ARBA00022692"/>
    </source>
</evidence>
<dbReference type="AlphaFoldDB" id="A0A1H7YR27"/>
<evidence type="ECO:0000256" key="10">
    <source>
        <dbReference type="ARBA" id="ARBA00025198"/>
    </source>
</evidence>
<evidence type="ECO:0000256" key="3">
    <source>
        <dbReference type="ARBA" id="ARBA00022547"/>
    </source>
</evidence>
<evidence type="ECO:0000256" key="16">
    <source>
        <dbReference type="SAM" id="MobiDB-lite"/>
    </source>
</evidence>
<dbReference type="GO" id="GO:0046961">
    <property type="term" value="F:proton-transporting ATPase activity, rotational mechanism"/>
    <property type="evidence" value="ECO:0007669"/>
    <property type="project" value="TreeGrafter"/>
</dbReference>
<protein>
    <recommendedName>
        <fullName evidence="13">ATP synthase subunit b</fullName>
    </recommendedName>
    <alternativeName>
        <fullName evidence="13">ATP synthase F(0) sector subunit b</fullName>
    </alternativeName>
    <alternativeName>
        <fullName evidence="13">ATPase subunit I</fullName>
    </alternativeName>
    <alternativeName>
        <fullName evidence="13">F-type ATPase subunit b</fullName>
        <shortName evidence="13">F-ATPase subunit b</shortName>
    </alternativeName>
</protein>
<dbReference type="GO" id="GO:0046933">
    <property type="term" value="F:proton-transporting ATP synthase activity, rotational mechanism"/>
    <property type="evidence" value="ECO:0007669"/>
    <property type="project" value="UniProtKB-UniRule"/>
</dbReference>
<evidence type="ECO:0000256" key="7">
    <source>
        <dbReference type="ARBA" id="ARBA00023065"/>
    </source>
</evidence>
<proteinExistence type="inferred from homology"/>
<dbReference type="CDD" id="cd06503">
    <property type="entry name" value="ATP-synt_Fo_b"/>
    <property type="match status" value="1"/>
</dbReference>
<dbReference type="OrthoDB" id="7391503at2"/>
<feature type="transmembrane region" description="Helical" evidence="13">
    <location>
        <begin position="64"/>
        <end position="83"/>
    </location>
</feature>
<keyword evidence="15" id="KW-0175">Coiled coil</keyword>
<feature type="coiled-coil region" evidence="15">
    <location>
        <begin position="94"/>
        <end position="164"/>
    </location>
</feature>
<dbReference type="PANTHER" id="PTHR33445:SF1">
    <property type="entry name" value="ATP SYNTHASE SUBUNIT B"/>
    <property type="match status" value="1"/>
</dbReference>
<dbReference type="GO" id="GO:0012505">
    <property type="term" value="C:endomembrane system"/>
    <property type="evidence" value="ECO:0007669"/>
    <property type="project" value="UniProtKB-SubCell"/>
</dbReference>
<organism evidence="17 18">
    <name type="scientific">Sphingomonas gellani</name>
    <dbReference type="NCBI Taxonomy" id="1166340"/>
    <lineage>
        <taxon>Bacteria</taxon>
        <taxon>Pseudomonadati</taxon>
        <taxon>Pseudomonadota</taxon>
        <taxon>Alphaproteobacteria</taxon>
        <taxon>Sphingomonadales</taxon>
        <taxon>Sphingomonadaceae</taxon>
        <taxon>Sphingomonas</taxon>
    </lineage>
</organism>
<dbReference type="InterPro" id="IPR002146">
    <property type="entry name" value="ATP_synth_b/b'su_bac/chlpt"/>
</dbReference>
<evidence type="ECO:0000256" key="14">
    <source>
        <dbReference type="RuleBase" id="RU003848"/>
    </source>
</evidence>
<keyword evidence="2 13" id="KW-0813">Transport</keyword>
<dbReference type="HAMAP" id="MF_01398">
    <property type="entry name" value="ATP_synth_b_bprime"/>
    <property type="match status" value="1"/>
</dbReference>
<evidence type="ECO:0000256" key="15">
    <source>
        <dbReference type="SAM" id="Coils"/>
    </source>
</evidence>
<dbReference type="GO" id="GO:0005886">
    <property type="term" value="C:plasma membrane"/>
    <property type="evidence" value="ECO:0007669"/>
    <property type="project" value="UniProtKB-SubCell"/>
</dbReference>
<sequence>MADPVTHPNATVAANLQDAASGQPLKPYDIRNGNGLEGTQSGTTAEGGPEHVADPTALGLNSTGWVGIAALVVLAGMVVWRVPAAIARMLDSRIQAVRSQLDEAGRLRAEAEALKAEYEARARAATADAETMRAHAKQEANEIIAKAKADAENLMTRRAKIAEDRIAAAEHGAIAEVRERAAEAAARAAALIIAERHDAGADRMMVDRAIAGLGRPH</sequence>
<evidence type="ECO:0000256" key="9">
    <source>
        <dbReference type="ARBA" id="ARBA00023310"/>
    </source>
</evidence>
<gene>
    <name evidence="13" type="primary">atpF</name>
    <name evidence="17" type="ORF">SAMN05192583_0364</name>
</gene>
<evidence type="ECO:0000256" key="1">
    <source>
        <dbReference type="ARBA" id="ARBA00005513"/>
    </source>
</evidence>